<dbReference type="AlphaFoldDB" id="A0A286UB37"/>
<organism evidence="2 3">
    <name type="scientific">Pyrrhoderma noxium</name>
    <dbReference type="NCBI Taxonomy" id="2282107"/>
    <lineage>
        <taxon>Eukaryota</taxon>
        <taxon>Fungi</taxon>
        <taxon>Dikarya</taxon>
        <taxon>Basidiomycota</taxon>
        <taxon>Agaricomycotina</taxon>
        <taxon>Agaricomycetes</taxon>
        <taxon>Hymenochaetales</taxon>
        <taxon>Hymenochaetaceae</taxon>
        <taxon>Pyrrhoderma</taxon>
    </lineage>
</organism>
<sequence length="194" mass="22577">MGTPCFMAVEVAEQAHLFAQYYRSKRPAGYNQQIGEETSDTVDTPKGIYYNYIHDLESIRWIAIWALFNFEKKHSRTDKADLLAAYERKTNRDLLFSGFNNLDPEAIKDLYIEKESCGMTNILWDENSTIHDKFVGLLDDVKVETFEIVYIRSPGAGGIPPAESNKRNMDEQDSERENKRQRIRFSEFQKLLFT</sequence>
<comment type="caution">
    <text evidence="2">The sequence shown here is derived from an EMBL/GenBank/DDBJ whole genome shotgun (WGS) entry which is preliminary data.</text>
</comment>
<name>A0A286UB37_9AGAM</name>
<protein>
    <submittedName>
        <fullName evidence="2">Uncharacterized protein</fullName>
    </submittedName>
</protein>
<reference evidence="2 3" key="1">
    <citation type="journal article" date="2017" name="Mol. Ecol.">
        <title>Comparative and population genomic landscape of Phellinus noxius: A hypervariable fungus causing root rot in trees.</title>
        <authorList>
            <person name="Chung C.L."/>
            <person name="Lee T.J."/>
            <person name="Akiba M."/>
            <person name="Lee H.H."/>
            <person name="Kuo T.H."/>
            <person name="Liu D."/>
            <person name="Ke H.M."/>
            <person name="Yokoi T."/>
            <person name="Roa M.B."/>
            <person name="Lu M.J."/>
            <person name="Chang Y.Y."/>
            <person name="Ann P.J."/>
            <person name="Tsai J.N."/>
            <person name="Chen C.Y."/>
            <person name="Tzean S.S."/>
            <person name="Ota Y."/>
            <person name="Hattori T."/>
            <person name="Sahashi N."/>
            <person name="Liou R.F."/>
            <person name="Kikuchi T."/>
            <person name="Tsai I.J."/>
        </authorList>
    </citation>
    <scope>NUCLEOTIDE SEQUENCE [LARGE SCALE GENOMIC DNA]</scope>
    <source>
        <strain evidence="2 3">FFPRI411160</strain>
    </source>
</reference>
<evidence type="ECO:0000256" key="1">
    <source>
        <dbReference type="SAM" id="MobiDB-lite"/>
    </source>
</evidence>
<dbReference type="InParanoid" id="A0A286UB37"/>
<feature type="region of interest" description="Disordered" evidence="1">
    <location>
        <begin position="157"/>
        <end position="180"/>
    </location>
</feature>
<keyword evidence="3" id="KW-1185">Reference proteome</keyword>
<proteinExistence type="predicted"/>
<evidence type="ECO:0000313" key="2">
    <source>
        <dbReference type="EMBL" id="PAV16802.1"/>
    </source>
</evidence>
<feature type="compositionally biased region" description="Basic and acidic residues" evidence="1">
    <location>
        <begin position="164"/>
        <end position="180"/>
    </location>
</feature>
<dbReference type="EMBL" id="NBII01000007">
    <property type="protein sequence ID" value="PAV16802.1"/>
    <property type="molecule type" value="Genomic_DNA"/>
</dbReference>
<evidence type="ECO:0000313" key="3">
    <source>
        <dbReference type="Proteomes" id="UP000217199"/>
    </source>
</evidence>
<accession>A0A286UB37</accession>
<dbReference type="Proteomes" id="UP000217199">
    <property type="component" value="Unassembled WGS sequence"/>
</dbReference>
<gene>
    <name evidence="2" type="ORF">PNOK_0686600</name>
</gene>